<evidence type="ECO:0000313" key="3">
    <source>
        <dbReference type="Proteomes" id="UP001174936"/>
    </source>
</evidence>
<evidence type="ECO:0000313" key="2">
    <source>
        <dbReference type="EMBL" id="KAK0655293.1"/>
    </source>
</evidence>
<feature type="region of interest" description="Disordered" evidence="1">
    <location>
        <begin position="203"/>
        <end position="281"/>
    </location>
</feature>
<proteinExistence type="predicted"/>
<gene>
    <name evidence="2" type="ORF">B0T16DRAFT_9018</name>
</gene>
<comment type="caution">
    <text evidence="2">The sequence shown here is derived from an EMBL/GenBank/DDBJ whole genome shotgun (WGS) entry which is preliminary data.</text>
</comment>
<feature type="compositionally biased region" description="Polar residues" evidence="1">
    <location>
        <begin position="269"/>
        <end position="278"/>
    </location>
</feature>
<dbReference type="Proteomes" id="UP001174936">
    <property type="component" value="Unassembled WGS sequence"/>
</dbReference>
<reference evidence="2" key="1">
    <citation type="submission" date="2023-06" db="EMBL/GenBank/DDBJ databases">
        <title>Genome-scale phylogeny and comparative genomics of the fungal order Sordariales.</title>
        <authorList>
            <consortium name="Lawrence Berkeley National Laboratory"/>
            <person name="Hensen N."/>
            <person name="Bonometti L."/>
            <person name="Westerberg I."/>
            <person name="Brannstrom I.O."/>
            <person name="Guillou S."/>
            <person name="Cros-Aarteil S."/>
            <person name="Calhoun S."/>
            <person name="Haridas S."/>
            <person name="Kuo A."/>
            <person name="Mondo S."/>
            <person name="Pangilinan J."/>
            <person name="Riley R."/>
            <person name="Labutti K."/>
            <person name="Andreopoulos B."/>
            <person name="Lipzen A."/>
            <person name="Chen C."/>
            <person name="Yanf M."/>
            <person name="Daum C."/>
            <person name="Ng V."/>
            <person name="Clum A."/>
            <person name="Steindorff A."/>
            <person name="Ohm R."/>
            <person name="Martin F."/>
            <person name="Silar P."/>
            <person name="Natvig D."/>
            <person name="Lalanne C."/>
            <person name="Gautier V."/>
            <person name="Ament-Velasquez S.L."/>
            <person name="Kruys A."/>
            <person name="Hutchinson M.I."/>
            <person name="Powell A.J."/>
            <person name="Barry K."/>
            <person name="Miller A.N."/>
            <person name="Grigoriev I.V."/>
            <person name="Debuchy R."/>
            <person name="Gladieux P."/>
            <person name="Thoren M.H."/>
            <person name="Johannesson H."/>
        </authorList>
    </citation>
    <scope>NUCLEOTIDE SEQUENCE</scope>
    <source>
        <strain evidence="2">SMH2532-1</strain>
    </source>
</reference>
<accession>A0AA39YMJ2</accession>
<protein>
    <submittedName>
        <fullName evidence="2">Uncharacterized protein</fullName>
    </submittedName>
</protein>
<dbReference type="AlphaFoldDB" id="A0AA39YMJ2"/>
<dbReference type="EMBL" id="JAULSV010000001">
    <property type="protein sequence ID" value="KAK0655293.1"/>
    <property type="molecule type" value="Genomic_DNA"/>
</dbReference>
<organism evidence="2 3">
    <name type="scientific">Cercophora newfieldiana</name>
    <dbReference type="NCBI Taxonomy" id="92897"/>
    <lineage>
        <taxon>Eukaryota</taxon>
        <taxon>Fungi</taxon>
        <taxon>Dikarya</taxon>
        <taxon>Ascomycota</taxon>
        <taxon>Pezizomycotina</taxon>
        <taxon>Sordariomycetes</taxon>
        <taxon>Sordariomycetidae</taxon>
        <taxon>Sordariales</taxon>
        <taxon>Lasiosphaeriaceae</taxon>
        <taxon>Cercophora</taxon>
    </lineage>
</organism>
<evidence type="ECO:0000256" key="1">
    <source>
        <dbReference type="SAM" id="MobiDB-lite"/>
    </source>
</evidence>
<feature type="region of interest" description="Disordered" evidence="1">
    <location>
        <begin position="1"/>
        <end position="60"/>
    </location>
</feature>
<feature type="compositionally biased region" description="Basic and acidic residues" evidence="1">
    <location>
        <begin position="253"/>
        <end position="265"/>
    </location>
</feature>
<keyword evidence="3" id="KW-1185">Reference proteome</keyword>
<name>A0AA39YMJ2_9PEZI</name>
<sequence length="356" mass="38800">MALAPPALQQWQTTPRRHRHSPTPPASRPPRPRIKPPVTRAPALQAAAPTATAPTGDPHAAKAVRHYRLPRDGSGTDNDDAPHLGDWLACWIAALQERLAAFARISLYHLTTMLLFSFLSALDFPLTALPRSRRSLLTSQVLVHLCRPHTDMASSTLRSGVDERREETPTGACAVVGVTEEPTGRLDRTGTARRPPWVVVTRSCVSKSPRQPHPPRTLAASPGVPRCRGLSSQGPEHGTGDENRVSKPAFRVNDPHRPLRHDRGAEQAPSPTLSSASSRLLACPSSGLSRQTWTRTHIPYHAATQTSTPTTSYGVLHGANPYPSGAHQTGASTTDSRRQLRYNHVFTIADGRMAYW</sequence>
<feature type="compositionally biased region" description="Low complexity" evidence="1">
    <location>
        <begin position="36"/>
        <end position="58"/>
    </location>
</feature>